<protein>
    <recommendedName>
        <fullName evidence="6 7">ATP-dependent Clp protease proteolytic subunit</fullName>
        <ecNumber evidence="6">3.4.21.92</ecNumber>
    </recommendedName>
    <alternativeName>
        <fullName evidence="6">Endopeptidase Clp</fullName>
    </alternativeName>
</protein>
<dbReference type="NCBIfam" id="NF009205">
    <property type="entry name" value="PRK12553.1"/>
    <property type="match status" value="1"/>
</dbReference>
<evidence type="ECO:0000313" key="8">
    <source>
        <dbReference type="EMBL" id="MCF1750658.1"/>
    </source>
</evidence>
<evidence type="ECO:0000256" key="4">
    <source>
        <dbReference type="ARBA" id="ARBA00022801"/>
    </source>
</evidence>
<sequence>MTRSVIEERPTNFREIDVFSRLIMDRIIFLGTQVDDFIANIITAQLLFLESTDPKKDVLLYINSPGGSVTAGLGIYDTMQYIQPDVATICTGIAASMGAVLLAGGAKDKRSALQHSRVMIHQPSGGMQGQSKDMEISLKLILSMKQELYQILADHSGKTYDEIERDSDRDYWMRAPEAKEYGLIDEVLIRKTK</sequence>
<evidence type="ECO:0000256" key="5">
    <source>
        <dbReference type="ARBA" id="ARBA00022825"/>
    </source>
</evidence>
<comment type="subunit">
    <text evidence="6">Fourteen ClpP subunits assemble into 2 heptameric rings which stack back to back to give a disk-like structure with a central cavity, resembling the structure of eukaryotic proteasomes.</text>
</comment>
<evidence type="ECO:0000256" key="3">
    <source>
        <dbReference type="ARBA" id="ARBA00022670"/>
    </source>
</evidence>
<dbReference type="HAMAP" id="MF_00444">
    <property type="entry name" value="ClpP"/>
    <property type="match status" value="1"/>
</dbReference>
<organism evidence="8 9">
    <name type="scientific">Mariniradius sediminis</name>
    <dbReference type="NCBI Taxonomy" id="2909237"/>
    <lineage>
        <taxon>Bacteria</taxon>
        <taxon>Pseudomonadati</taxon>
        <taxon>Bacteroidota</taxon>
        <taxon>Cytophagia</taxon>
        <taxon>Cytophagales</taxon>
        <taxon>Cyclobacteriaceae</taxon>
        <taxon>Mariniradius</taxon>
    </lineage>
</organism>
<dbReference type="GO" id="GO:0006508">
    <property type="term" value="P:proteolysis"/>
    <property type="evidence" value="ECO:0007669"/>
    <property type="project" value="UniProtKB-KW"/>
</dbReference>
<evidence type="ECO:0000256" key="6">
    <source>
        <dbReference type="HAMAP-Rule" id="MF_00444"/>
    </source>
</evidence>
<evidence type="ECO:0000256" key="2">
    <source>
        <dbReference type="ARBA" id="ARBA00022490"/>
    </source>
</evidence>
<dbReference type="SUPFAM" id="SSF52096">
    <property type="entry name" value="ClpP/crotonase"/>
    <property type="match status" value="1"/>
</dbReference>
<name>A0ABS9BRF0_9BACT</name>
<dbReference type="Gene3D" id="3.90.226.10">
    <property type="entry name" value="2-enoyl-CoA Hydratase, Chain A, domain 1"/>
    <property type="match status" value="1"/>
</dbReference>
<dbReference type="Proteomes" id="UP001201449">
    <property type="component" value="Unassembled WGS sequence"/>
</dbReference>
<dbReference type="PANTHER" id="PTHR10381">
    <property type="entry name" value="ATP-DEPENDENT CLP PROTEASE PROTEOLYTIC SUBUNIT"/>
    <property type="match status" value="1"/>
</dbReference>
<dbReference type="CDD" id="cd07017">
    <property type="entry name" value="S14_ClpP_2"/>
    <property type="match status" value="1"/>
</dbReference>
<feature type="active site" evidence="6">
    <location>
        <position position="121"/>
    </location>
</feature>
<dbReference type="PRINTS" id="PR00127">
    <property type="entry name" value="CLPPROTEASEP"/>
</dbReference>
<dbReference type="Pfam" id="PF00574">
    <property type="entry name" value="CLP_protease"/>
    <property type="match status" value="1"/>
</dbReference>
<comment type="similarity">
    <text evidence="1 6 7">Belongs to the peptidase S14 family.</text>
</comment>
<comment type="subcellular location">
    <subcellularLocation>
        <location evidence="6">Cytoplasm</location>
    </subcellularLocation>
</comment>
<comment type="catalytic activity">
    <reaction evidence="6">
        <text>Hydrolysis of proteins to small peptides in the presence of ATP and magnesium. alpha-casein is the usual test substrate. In the absence of ATP, only oligopeptides shorter than five residues are hydrolyzed (such as succinyl-Leu-Tyr-|-NHMec, and Leu-Tyr-Leu-|-Tyr-Trp, in which cleavage of the -Tyr-|-Leu- and -Tyr-|-Trp bonds also occurs).</text>
        <dbReference type="EC" id="3.4.21.92"/>
    </reaction>
</comment>
<dbReference type="GO" id="GO:0008233">
    <property type="term" value="F:peptidase activity"/>
    <property type="evidence" value="ECO:0007669"/>
    <property type="project" value="UniProtKB-KW"/>
</dbReference>
<dbReference type="InterPro" id="IPR029045">
    <property type="entry name" value="ClpP/crotonase-like_dom_sf"/>
</dbReference>
<evidence type="ECO:0000313" key="9">
    <source>
        <dbReference type="Proteomes" id="UP001201449"/>
    </source>
</evidence>
<evidence type="ECO:0000256" key="1">
    <source>
        <dbReference type="ARBA" id="ARBA00007039"/>
    </source>
</evidence>
<accession>A0ABS9BRF0</accession>
<proteinExistence type="inferred from homology"/>
<comment type="caution">
    <text evidence="8">The sequence shown here is derived from an EMBL/GenBank/DDBJ whole genome shotgun (WGS) entry which is preliminary data.</text>
</comment>
<keyword evidence="2 6" id="KW-0963">Cytoplasm</keyword>
<dbReference type="PANTHER" id="PTHR10381:SF70">
    <property type="entry name" value="ATP-DEPENDENT CLP PROTEASE PROTEOLYTIC SUBUNIT"/>
    <property type="match status" value="1"/>
</dbReference>
<keyword evidence="5 6" id="KW-0720">Serine protease</keyword>
<gene>
    <name evidence="6" type="primary">clpP</name>
    <name evidence="8" type="ORF">L0U89_06205</name>
</gene>
<dbReference type="InterPro" id="IPR001907">
    <property type="entry name" value="ClpP"/>
</dbReference>
<dbReference type="EMBL" id="JAKEVZ010000003">
    <property type="protein sequence ID" value="MCF1750658.1"/>
    <property type="molecule type" value="Genomic_DNA"/>
</dbReference>
<dbReference type="EC" id="3.4.21.92" evidence="6"/>
<feature type="active site" description="Nucleophile" evidence="6">
    <location>
        <position position="96"/>
    </location>
</feature>
<keyword evidence="3 6" id="KW-0645">Protease</keyword>
<dbReference type="NCBIfam" id="NF001368">
    <property type="entry name" value="PRK00277.1"/>
    <property type="match status" value="1"/>
</dbReference>
<reference evidence="8 9" key="1">
    <citation type="submission" date="2022-01" db="EMBL/GenBank/DDBJ databases">
        <title>Mariniradius saccharolyticus sp. nov., isolated from sediment of a river.</title>
        <authorList>
            <person name="Liu H."/>
        </authorList>
    </citation>
    <scope>NUCLEOTIDE SEQUENCE [LARGE SCALE GENOMIC DNA]</scope>
    <source>
        <strain evidence="8 9">RY-2</strain>
    </source>
</reference>
<keyword evidence="4 6" id="KW-0378">Hydrolase</keyword>
<keyword evidence="9" id="KW-1185">Reference proteome</keyword>
<evidence type="ECO:0000256" key="7">
    <source>
        <dbReference type="RuleBase" id="RU003567"/>
    </source>
</evidence>
<comment type="function">
    <text evidence="6">Cleaves peptides in various proteins in a process that requires ATP hydrolysis. Has a chymotrypsin-like activity. Plays a major role in the degradation of misfolded proteins.</text>
</comment>
<dbReference type="InterPro" id="IPR023562">
    <property type="entry name" value="ClpP/TepA"/>
</dbReference>